<sequence>MDFLRRMSSKIPLFEKIESKYKVKREYLLLGSILFAIVVIMSTPLGPLITSTLGILLPLRETLVVLKQVNPSKDEMKHLLVFWIIFGVLTGLDSYSGSIIRFIPLFYTIKFILLLYIGPYKFRGGKWMYDNVLSQIPEEWYVNAGGIDSALQKASEVVKDTAKDMEKKKTK</sequence>
<evidence type="ECO:0000256" key="1">
    <source>
        <dbReference type="SAM" id="Phobius"/>
    </source>
</evidence>
<dbReference type="Proteomes" id="UP000740883">
    <property type="component" value="Unassembled WGS sequence"/>
</dbReference>
<accession>A0A9P6KZ27</accession>
<dbReference type="EMBL" id="SBJO01000162">
    <property type="protein sequence ID" value="KAF9762482.1"/>
    <property type="molecule type" value="Genomic_DNA"/>
</dbReference>
<dbReference type="InterPro" id="IPR004345">
    <property type="entry name" value="TB2_DP1_HVA22"/>
</dbReference>
<evidence type="ECO:0008006" key="4">
    <source>
        <dbReference type="Google" id="ProtNLM"/>
    </source>
</evidence>
<dbReference type="Pfam" id="PF03134">
    <property type="entry name" value="TB2_DP1_HVA22"/>
    <property type="match status" value="1"/>
</dbReference>
<feature type="transmembrane region" description="Helical" evidence="1">
    <location>
        <begin position="27"/>
        <end position="56"/>
    </location>
</feature>
<protein>
    <recommendedName>
        <fullName evidence="4">Protein YOP1</fullName>
    </recommendedName>
</protein>
<keyword evidence="1" id="KW-1133">Transmembrane helix</keyword>
<keyword evidence="3" id="KW-1185">Reference proteome</keyword>
<feature type="transmembrane region" description="Helical" evidence="1">
    <location>
        <begin position="99"/>
        <end position="118"/>
    </location>
</feature>
<proteinExistence type="predicted"/>
<dbReference type="AlphaFoldDB" id="A0A9P6KZ27"/>
<dbReference type="OrthoDB" id="10009287at2759"/>
<evidence type="ECO:0000313" key="3">
    <source>
        <dbReference type="Proteomes" id="UP000740883"/>
    </source>
</evidence>
<organism evidence="2 3">
    <name type="scientific">Nosema granulosis</name>
    <dbReference type="NCBI Taxonomy" id="83296"/>
    <lineage>
        <taxon>Eukaryota</taxon>
        <taxon>Fungi</taxon>
        <taxon>Fungi incertae sedis</taxon>
        <taxon>Microsporidia</taxon>
        <taxon>Nosematidae</taxon>
        <taxon>Nosema</taxon>
    </lineage>
</organism>
<name>A0A9P6KZ27_9MICR</name>
<comment type="caution">
    <text evidence="2">The sequence shown here is derived from an EMBL/GenBank/DDBJ whole genome shotgun (WGS) entry which is preliminary data.</text>
</comment>
<evidence type="ECO:0000313" key="2">
    <source>
        <dbReference type="EMBL" id="KAF9762482.1"/>
    </source>
</evidence>
<keyword evidence="1" id="KW-0472">Membrane</keyword>
<keyword evidence="1" id="KW-0812">Transmembrane</keyword>
<gene>
    <name evidence="2" type="ORF">NGRA_1980</name>
</gene>
<reference evidence="2 3" key="1">
    <citation type="journal article" date="2020" name="Genome Biol. Evol.">
        <title>Comparative genomics of strictly vertically transmitted, feminizing microsporidia endosymbionts of amphipod crustaceans.</title>
        <authorList>
            <person name="Cormier A."/>
            <person name="Chebbi M.A."/>
            <person name="Giraud I."/>
            <person name="Wattier R."/>
            <person name="Teixeira M."/>
            <person name="Gilbert C."/>
            <person name="Rigaud T."/>
            <person name="Cordaux R."/>
        </authorList>
    </citation>
    <scope>NUCLEOTIDE SEQUENCE [LARGE SCALE GENOMIC DNA]</scope>
    <source>
        <strain evidence="2 3">Ou3-Ou53</strain>
    </source>
</reference>